<sequence>MQIPFCENCGTKSTQGAVCGHCDTMYCYDCIDKKQINVTVCKDCGRFICAACRTGMDRCTQVPTQVET</sequence>
<dbReference type="RefSeq" id="WP_151617769.1">
    <property type="nucleotide sequence ID" value="NZ_WBXO01000001.1"/>
</dbReference>
<evidence type="ECO:0000313" key="2">
    <source>
        <dbReference type="Proteomes" id="UP000468766"/>
    </source>
</evidence>
<gene>
    <name evidence="1" type="ORF">F9B85_01110</name>
</gene>
<organism evidence="1 2">
    <name type="scientific">Heliorestis acidaminivorans</name>
    <dbReference type="NCBI Taxonomy" id="553427"/>
    <lineage>
        <taxon>Bacteria</taxon>
        <taxon>Bacillati</taxon>
        <taxon>Bacillota</taxon>
        <taxon>Clostridia</taxon>
        <taxon>Eubacteriales</taxon>
        <taxon>Heliobacteriaceae</taxon>
        <taxon>Heliorestis</taxon>
    </lineage>
</organism>
<accession>A0A6I0F479</accession>
<name>A0A6I0F479_9FIRM</name>
<reference evidence="1 2" key="1">
    <citation type="submission" date="2019-10" db="EMBL/GenBank/DDBJ databases">
        <title>Whole-genome sequence of the extremophile Heliorestis acidaminivorans DSM 24790.</title>
        <authorList>
            <person name="Kyndt J.A."/>
            <person name="Meyer T.E."/>
        </authorList>
    </citation>
    <scope>NUCLEOTIDE SEQUENCE [LARGE SCALE GENOMIC DNA]</scope>
    <source>
        <strain evidence="1 2">DSM 24790</strain>
    </source>
</reference>
<dbReference type="AlphaFoldDB" id="A0A6I0F479"/>
<evidence type="ECO:0000313" key="1">
    <source>
        <dbReference type="EMBL" id="KAB2954323.1"/>
    </source>
</evidence>
<dbReference type="EMBL" id="WBXO01000001">
    <property type="protein sequence ID" value="KAB2954323.1"/>
    <property type="molecule type" value="Genomic_DNA"/>
</dbReference>
<keyword evidence="2" id="KW-1185">Reference proteome</keyword>
<comment type="caution">
    <text evidence="1">The sequence shown here is derived from an EMBL/GenBank/DDBJ whole genome shotgun (WGS) entry which is preliminary data.</text>
</comment>
<dbReference type="Proteomes" id="UP000468766">
    <property type="component" value="Unassembled WGS sequence"/>
</dbReference>
<proteinExistence type="predicted"/>
<protein>
    <submittedName>
        <fullName evidence="1">Uncharacterized protein</fullName>
    </submittedName>
</protein>
<dbReference type="OrthoDB" id="1725329at2"/>